<feature type="compositionally biased region" description="Low complexity" evidence="2">
    <location>
        <begin position="1"/>
        <end position="16"/>
    </location>
</feature>
<reference evidence="4 5" key="1">
    <citation type="submission" date="2020-04" db="EMBL/GenBank/DDBJ databases">
        <title>Perkinsus olseni comparative genomics.</title>
        <authorList>
            <person name="Bogema D.R."/>
        </authorList>
    </citation>
    <scope>NUCLEOTIDE SEQUENCE [LARGE SCALE GENOMIC DNA]</scope>
    <source>
        <strain evidence="4 5">ATCC PRA-207</strain>
    </source>
</reference>
<dbReference type="GO" id="GO:0003723">
    <property type="term" value="F:RNA binding"/>
    <property type="evidence" value="ECO:0007669"/>
    <property type="project" value="UniProtKB-UniRule"/>
</dbReference>
<gene>
    <name evidence="4" type="ORF">FOZ63_033376</name>
</gene>
<evidence type="ECO:0000259" key="3">
    <source>
        <dbReference type="PROSITE" id="PS50102"/>
    </source>
</evidence>
<keyword evidence="1" id="KW-0694">RNA-binding</keyword>
<dbReference type="InterPro" id="IPR035979">
    <property type="entry name" value="RBD_domain_sf"/>
</dbReference>
<feature type="domain" description="RRM" evidence="3">
    <location>
        <begin position="84"/>
        <end position="153"/>
    </location>
</feature>
<dbReference type="SUPFAM" id="SSF54928">
    <property type="entry name" value="RNA-binding domain, RBD"/>
    <property type="match status" value="1"/>
</dbReference>
<sequence length="163" mass="17144">MSTTAAAAAVTEAAASPAPPSPPPMDPRRQQKRSMASLSMSEGMAGARGAAGIAGNMSSGGKINPFLAYQNDVSQAGDLSSCALVLMLEGIPKDFAFSENDLWATFSRYGPLKTVQLLDSVSAPDVALLEFQNNSDAYECQRHLDGTVLKIEGDTCVARVKQF</sequence>
<dbReference type="InterPro" id="IPR012677">
    <property type="entry name" value="Nucleotide-bd_a/b_plait_sf"/>
</dbReference>
<dbReference type="Gene3D" id="3.30.70.330">
    <property type="match status" value="1"/>
</dbReference>
<dbReference type="EMBL" id="JABANO010023654">
    <property type="protein sequence ID" value="KAF4723174.1"/>
    <property type="molecule type" value="Genomic_DNA"/>
</dbReference>
<dbReference type="Proteomes" id="UP000553632">
    <property type="component" value="Unassembled WGS sequence"/>
</dbReference>
<evidence type="ECO:0000256" key="1">
    <source>
        <dbReference type="PROSITE-ProRule" id="PRU00176"/>
    </source>
</evidence>
<dbReference type="PROSITE" id="PS50102">
    <property type="entry name" value="RRM"/>
    <property type="match status" value="1"/>
</dbReference>
<protein>
    <recommendedName>
        <fullName evidence="3">RRM domain-containing protein</fullName>
    </recommendedName>
</protein>
<organism evidence="4 5">
    <name type="scientific">Perkinsus olseni</name>
    <name type="common">Perkinsus atlanticus</name>
    <dbReference type="NCBI Taxonomy" id="32597"/>
    <lineage>
        <taxon>Eukaryota</taxon>
        <taxon>Sar</taxon>
        <taxon>Alveolata</taxon>
        <taxon>Perkinsozoa</taxon>
        <taxon>Perkinsea</taxon>
        <taxon>Perkinsida</taxon>
        <taxon>Perkinsidae</taxon>
        <taxon>Perkinsus</taxon>
    </lineage>
</organism>
<dbReference type="CDD" id="cd00590">
    <property type="entry name" value="RRM_SF"/>
    <property type="match status" value="1"/>
</dbReference>
<evidence type="ECO:0000313" key="4">
    <source>
        <dbReference type="EMBL" id="KAF4723174.1"/>
    </source>
</evidence>
<dbReference type="InterPro" id="IPR000504">
    <property type="entry name" value="RRM_dom"/>
</dbReference>
<name>A0A7J6RR61_PEROL</name>
<dbReference type="Pfam" id="PF00076">
    <property type="entry name" value="RRM_1"/>
    <property type="match status" value="1"/>
</dbReference>
<feature type="region of interest" description="Disordered" evidence="2">
    <location>
        <begin position="1"/>
        <end position="41"/>
    </location>
</feature>
<keyword evidence="5" id="KW-1185">Reference proteome</keyword>
<proteinExistence type="predicted"/>
<dbReference type="AlphaFoldDB" id="A0A7J6RR61"/>
<evidence type="ECO:0000256" key="2">
    <source>
        <dbReference type="SAM" id="MobiDB-lite"/>
    </source>
</evidence>
<accession>A0A7J6RR61</accession>
<evidence type="ECO:0000313" key="5">
    <source>
        <dbReference type="Proteomes" id="UP000553632"/>
    </source>
</evidence>
<comment type="caution">
    <text evidence="4">The sequence shown here is derived from an EMBL/GenBank/DDBJ whole genome shotgun (WGS) entry which is preliminary data.</text>
</comment>
<feature type="non-terminal residue" evidence="4">
    <location>
        <position position="163"/>
    </location>
</feature>